<dbReference type="PANTHER" id="PTHR43792">
    <property type="entry name" value="GNAT FAMILY, PUTATIVE (AFU_ORTHOLOGUE AFUA_3G00765)-RELATED-RELATED"/>
    <property type="match status" value="1"/>
</dbReference>
<sequence>MAEPSKITIKTRLPVGLLPPNLERAQIKTERLVIRPYTQGDLAGMHVLRTQPEVMHFTMRGCIDQNLAETQERLDWYLPPRDLESYNWAICLAETGEQVGMGGVNRLKANGQSGWPEVGYMFKREHWGKGYATEFLRAFLDAWWALERSEVELEVDARSVDGIVDGAQAVAIPDRVTAIVDANNRGSLRVMEKAGFRQYKQFVEADSRMGYEGKDITLVGFIRSKET</sequence>
<dbReference type="PROSITE" id="PS51186">
    <property type="entry name" value="GNAT"/>
    <property type="match status" value="1"/>
</dbReference>
<dbReference type="PANTHER" id="PTHR43792:SF1">
    <property type="entry name" value="N-ACETYLTRANSFERASE DOMAIN-CONTAINING PROTEIN"/>
    <property type="match status" value="1"/>
</dbReference>
<dbReference type="Gene3D" id="3.40.630.30">
    <property type="match status" value="1"/>
</dbReference>
<dbReference type="InterPro" id="IPR051531">
    <property type="entry name" value="N-acetyltransferase"/>
</dbReference>
<dbReference type="InterPro" id="IPR016181">
    <property type="entry name" value="Acyl_CoA_acyltransferase"/>
</dbReference>
<dbReference type="SUPFAM" id="SSF55729">
    <property type="entry name" value="Acyl-CoA N-acyltransferases (Nat)"/>
    <property type="match status" value="2"/>
</dbReference>
<keyword evidence="3" id="KW-1185">Reference proteome</keyword>
<feature type="domain" description="N-acetyltransferase" evidence="1">
    <location>
        <begin position="32"/>
        <end position="217"/>
    </location>
</feature>
<dbReference type="InterPro" id="IPR000182">
    <property type="entry name" value="GNAT_dom"/>
</dbReference>
<dbReference type="Pfam" id="PF13302">
    <property type="entry name" value="Acetyltransf_3"/>
    <property type="match status" value="1"/>
</dbReference>
<evidence type="ECO:0000259" key="1">
    <source>
        <dbReference type="PROSITE" id="PS51186"/>
    </source>
</evidence>
<proteinExistence type="predicted"/>
<reference evidence="2" key="1">
    <citation type="submission" date="2021-03" db="EMBL/GenBank/DDBJ databases">
        <title>Revisited historic fungal species revealed as producer of novel bioactive compounds through whole genome sequencing and comparative genomics.</title>
        <authorList>
            <person name="Vignolle G.A."/>
            <person name="Hochenegger N."/>
            <person name="Mach R.L."/>
            <person name="Mach-Aigner A.R."/>
            <person name="Javad Rahimi M."/>
            <person name="Salim K.A."/>
            <person name="Chan C.M."/>
            <person name="Lim L.B.L."/>
            <person name="Cai F."/>
            <person name="Druzhinina I.S."/>
            <person name="U'Ren J.M."/>
            <person name="Derntl C."/>
        </authorList>
    </citation>
    <scope>NUCLEOTIDE SEQUENCE</scope>
    <source>
        <strain evidence="2">TUCIM 5799</strain>
    </source>
</reference>
<evidence type="ECO:0000313" key="3">
    <source>
        <dbReference type="Proteomes" id="UP000829685"/>
    </source>
</evidence>
<evidence type="ECO:0000313" key="2">
    <source>
        <dbReference type="EMBL" id="KAI1867659.1"/>
    </source>
</evidence>
<accession>A0A9P9WKF2</accession>
<dbReference type="EMBL" id="JAFIMR010000018">
    <property type="protein sequence ID" value="KAI1867659.1"/>
    <property type="molecule type" value="Genomic_DNA"/>
</dbReference>
<dbReference type="Proteomes" id="UP000829685">
    <property type="component" value="Unassembled WGS sequence"/>
</dbReference>
<protein>
    <recommendedName>
        <fullName evidence="1">N-acetyltransferase domain-containing protein</fullName>
    </recommendedName>
</protein>
<organism evidence="2 3">
    <name type="scientific">Neoarthrinium moseri</name>
    <dbReference type="NCBI Taxonomy" id="1658444"/>
    <lineage>
        <taxon>Eukaryota</taxon>
        <taxon>Fungi</taxon>
        <taxon>Dikarya</taxon>
        <taxon>Ascomycota</taxon>
        <taxon>Pezizomycotina</taxon>
        <taxon>Sordariomycetes</taxon>
        <taxon>Xylariomycetidae</taxon>
        <taxon>Amphisphaeriales</taxon>
        <taxon>Apiosporaceae</taxon>
        <taxon>Neoarthrinium</taxon>
    </lineage>
</organism>
<name>A0A9P9WKF2_9PEZI</name>
<dbReference type="AlphaFoldDB" id="A0A9P9WKF2"/>
<comment type="caution">
    <text evidence="2">The sequence shown here is derived from an EMBL/GenBank/DDBJ whole genome shotgun (WGS) entry which is preliminary data.</text>
</comment>
<dbReference type="GO" id="GO:0016747">
    <property type="term" value="F:acyltransferase activity, transferring groups other than amino-acyl groups"/>
    <property type="evidence" value="ECO:0007669"/>
    <property type="project" value="InterPro"/>
</dbReference>
<gene>
    <name evidence="2" type="ORF">JX265_007461</name>
</gene>